<evidence type="ECO:0000313" key="2">
    <source>
        <dbReference type="Proteomes" id="UP000315369"/>
    </source>
</evidence>
<sequence length="189" mass="21079">MPKRVQSELNGTVFEASDFRWALLTLNRERTLTDAEMAASPAQEQETDGLAAWARTEKGWVPVHVLKHQERPSTNHEIAMDEYRRLAGAYFLEHWDEREQAYAALSELPIWWAQPGSPDSEPSGLIGAMRFMAGEEWGARRGVIARRGGDVVVIDEGGAVLRPEEVGPLSPQENHPLVTAAKAVGYKFE</sequence>
<name>A0A540WLG6_9BACT</name>
<protein>
    <submittedName>
        <fullName evidence="1">Uncharacterized protein</fullName>
    </submittedName>
</protein>
<dbReference type="AlphaFoldDB" id="A0A540WLG6"/>
<dbReference type="RefSeq" id="WP_141648313.1">
    <property type="nucleotide sequence ID" value="NZ_VIFM01000301.1"/>
</dbReference>
<accession>A0A540WLG6</accession>
<gene>
    <name evidence="1" type="ORF">FJV41_42375</name>
</gene>
<reference evidence="1 2" key="1">
    <citation type="submission" date="2019-06" db="EMBL/GenBank/DDBJ databases">
        <authorList>
            <person name="Livingstone P."/>
            <person name="Whitworth D."/>
        </authorList>
    </citation>
    <scope>NUCLEOTIDE SEQUENCE [LARGE SCALE GENOMIC DNA]</scope>
    <source>
        <strain evidence="1 2">AM401</strain>
    </source>
</reference>
<proteinExistence type="predicted"/>
<dbReference type="OrthoDB" id="5532910at2"/>
<keyword evidence="2" id="KW-1185">Reference proteome</keyword>
<dbReference type="Proteomes" id="UP000315369">
    <property type="component" value="Unassembled WGS sequence"/>
</dbReference>
<organism evidence="1 2">
    <name type="scientific">Myxococcus llanfairpwllgwyngyllgogerychwyrndrobwllllantysiliogogogochensis</name>
    <dbReference type="NCBI Taxonomy" id="2590453"/>
    <lineage>
        <taxon>Bacteria</taxon>
        <taxon>Pseudomonadati</taxon>
        <taxon>Myxococcota</taxon>
        <taxon>Myxococcia</taxon>
        <taxon>Myxococcales</taxon>
        <taxon>Cystobacterineae</taxon>
        <taxon>Myxococcaceae</taxon>
        <taxon>Myxococcus</taxon>
    </lineage>
</organism>
<dbReference type="EMBL" id="VIFM01000301">
    <property type="protein sequence ID" value="TQF09870.1"/>
    <property type="molecule type" value="Genomic_DNA"/>
</dbReference>
<comment type="caution">
    <text evidence="1">The sequence shown here is derived from an EMBL/GenBank/DDBJ whole genome shotgun (WGS) entry which is preliminary data.</text>
</comment>
<evidence type="ECO:0000313" key="1">
    <source>
        <dbReference type="EMBL" id="TQF09870.1"/>
    </source>
</evidence>